<comment type="caution">
    <text evidence="2">The sequence shown here is derived from an EMBL/GenBank/DDBJ whole genome shotgun (WGS) entry which is preliminary data.</text>
</comment>
<dbReference type="Proteomes" id="UP000289954">
    <property type="component" value="Unassembled WGS sequence"/>
</dbReference>
<feature type="compositionally biased region" description="Polar residues" evidence="1">
    <location>
        <begin position="25"/>
        <end position="43"/>
    </location>
</feature>
<feature type="region of interest" description="Disordered" evidence="1">
    <location>
        <begin position="1"/>
        <end position="49"/>
    </location>
</feature>
<dbReference type="AlphaFoldDB" id="A0A402DSA8"/>
<keyword evidence="3" id="KW-1185">Reference proteome</keyword>
<organism evidence="2 3">
    <name type="scientific">Cellulomonas biazotea</name>
    <dbReference type="NCBI Taxonomy" id="1709"/>
    <lineage>
        <taxon>Bacteria</taxon>
        <taxon>Bacillati</taxon>
        <taxon>Actinomycetota</taxon>
        <taxon>Actinomycetes</taxon>
        <taxon>Micrococcales</taxon>
        <taxon>Cellulomonadaceae</taxon>
        <taxon>Cellulomonas</taxon>
    </lineage>
</organism>
<gene>
    <name evidence="2" type="ORF">CBZ_20960</name>
</gene>
<reference evidence="2 3" key="1">
    <citation type="submission" date="2019-01" db="EMBL/GenBank/DDBJ databases">
        <title>Draft genome sequence of Cellulomonas takizawaensis strain TKZ-21.</title>
        <authorList>
            <person name="Yamamura H."/>
            <person name="Hayashi T."/>
            <person name="Hamada M."/>
            <person name="Serisawa Y."/>
            <person name="Matsuyama K."/>
            <person name="Nakagawa Y."/>
            <person name="Otoguro M."/>
            <person name="Yanagida F."/>
            <person name="Hayakawa M."/>
        </authorList>
    </citation>
    <scope>NUCLEOTIDE SEQUENCE [LARGE SCALE GENOMIC DNA]</scope>
    <source>
        <strain evidence="2 3">NBRC12680</strain>
    </source>
</reference>
<evidence type="ECO:0000313" key="2">
    <source>
        <dbReference type="EMBL" id="GCE77040.1"/>
    </source>
</evidence>
<evidence type="ECO:0000256" key="1">
    <source>
        <dbReference type="SAM" id="MobiDB-lite"/>
    </source>
</evidence>
<dbReference type="EMBL" id="BIMR01000165">
    <property type="protein sequence ID" value="GCE77040.1"/>
    <property type="molecule type" value="Genomic_DNA"/>
</dbReference>
<sequence>MQPLLLGSGKTDRPGLAAWPGEAARTTSQPNPLSFETFDSLTVPSDGRERAHRLDGGLAVIA</sequence>
<protein>
    <submittedName>
        <fullName evidence="2">Uncharacterized protein</fullName>
    </submittedName>
</protein>
<proteinExistence type="predicted"/>
<name>A0A402DSA8_9CELL</name>
<accession>A0A402DSA8</accession>
<evidence type="ECO:0000313" key="3">
    <source>
        <dbReference type="Proteomes" id="UP000289954"/>
    </source>
</evidence>